<reference evidence="1 2" key="1">
    <citation type="journal article" date="2014" name="Curr. Biol.">
        <title>The genome of the clonal raider ant Cerapachys biroi.</title>
        <authorList>
            <person name="Oxley P.R."/>
            <person name="Ji L."/>
            <person name="Fetter-Pruneda I."/>
            <person name="McKenzie S.K."/>
            <person name="Li C."/>
            <person name="Hu H."/>
            <person name="Zhang G."/>
            <person name="Kronauer D.J."/>
        </authorList>
    </citation>
    <scope>NUCLEOTIDE SEQUENCE [LARGE SCALE GENOMIC DNA]</scope>
</reference>
<protein>
    <recommendedName>
        <fullName evidence="3">HTH CENPB-type domain-containing protein</fullName>
    </recommendedName>
</protein>
<organism evidence="1 2">
    <name type="scientific">Ooceraea biroi</name>
    <name type="common">Clonal raider ant</name>
    <name type="synonym">Cerapachys biroi</name>
    <dbReference type="NCBI Taxonomy" id="2015173"/>
    <lineage>
        <taxon>Eukaryota</taxon>
        <taxon>Metazoa</taxon>
        <taxon>Ecdysozoa</taxon>
        <taxon>Arthropoda</taxon>
        <taxon>Hexapoda</taxon>
        <taxon>Insecta</taxon>
        <taxon>Pterygota</taxon>
        <taxon>Neoptera</taxon>
        <taxon>Endopterygota</taxon>
        <taxon>Hymenoptera</taxon>
        <taxon>Apocrita</taxon>
        <taxon>Aculeata</taxon>
        <taxon>Formicoidea</taxon>
        <taxon>Formicidae</taxon>
        <taxon>Dorylinae</taxon>
        <taxon>Ooceraea</taxon>
    </lineage>
</organism>
<dbReference type="EMBL" id="KK107195">
    <property type="protein sequence ID" value="EZA55666.1"/>
    <property type="molecule type" value="Genomic_DNA"/>
</dbReference>
<evidence type="ECO:0008006" key="3">
    <source>
        <dbReference type="Google" id="ProtNLM"/>
    </source>
</evidence>
<dbReference type="Proteomes" id="UP000053097">
    <property type="component" value="Unassembled WGS sequence"/>
</dbReference>
<proteinExistence type="predicted"/>
<evidence type="ECO:0000313" key="1">
    <source>
        <dbReference type="EMBL" id="EZA55666.1"/>
    </source>
</evidence>
<accession>A0A026WJ43</accession>
<dbReference type="AlphaFoldDB" id="A0A026WJ43"/>
<keyword evidence="2" id="KW-1185">Reference proteome</keyword>
<sequence length="86" mass="10357">MRGGTNRDELIYIAEYVLLKFQEAIDRGSIVHDINLRRWALEAKEEVDFVSFKAGRWWIWNFKKAHRITSRKITAFKCNLMYKLIH</sequence>
<name>A0A026WJ43_OOCBI</name>
<evidence type="ECO:0000313" key="2">
    <source>
        <dbReference type="Proteomes" id="UP000053097"/>
    </source>
</evidence>
<gene>
    <name evidence="1" type="ORF">X777_04308</name>
</gene>